<proteinExistence type="inferred from homology"/>
<dbReference type="STRING" id="155417.A0A4Q4T7H3"/>
<dbReference type="InterPro" id="IPR000560">
    <property type="entry name" value="His_Pase_clade-2"/>
</dbReference>
<accession>A0A4Q4T7H3</accession>
<dbReference type="InterPro" id="IPR016274">
    <property type="entry name" value="Histidine_acid_Pase_euk"/>
</dbReference>
<keyword evidence="20" id="KW-0472">Membrane</keyword>
<keyword evidence="20" id="KW-0812">Transmembrane</keyword>
<feature type="active site" description="Proton donor" evidence="18">
    <location>
        <position position="406"/>
    </location>
</feature>
<name>A0A4Q4T7H3_9PEZI</name>
<dbReference type="Proteomes" id="UP000293360">
    <property type="component" value="Unassembled WGS sequence"/>
</dbReference>
<dbReference type="PROSITE" id="PS00778">
    <property type="entry name" value="HIS_ACID_PHOSPHAT_2"/>
    <property type="match status" value="1"/>
</dbReference>
<dbReference type="GO" id="GO:0005576">
    <property type="term" value="C:extracellular region"/>
    <property type="evidence" value="ECO:0007669"/>
    <property type="project" value="UniProtKB-SubCell"/>
</dbReference>
<dbReference type="EMBL" id="QJNU01000395">
    <property type="protein sequence ID" value="RYP00233.1"/>
    <property type="molecule type" value="Genomic_DNA"/>
</dbReference>
<dbReference type="InterPro" id="IPR033379">
    <property type="entry name" value="Acid_Pase_AS"/>
</dbReference>
<evidence type="ECO:0000256" key="2">
    <source>
        <dbReference type="ARBA" id="ARBA00005375"/>
    </source>
</evidence>
<dbReference type="SUPFAM" id="SSF53254">
    <property type="entry name" value="Phosphoglycerate mutase-like"/>
    <property type="match status" value="1"/>
</dbReference>
<sequence>MAFADFVDRMKGLLKRGPSHTYEALPENVSRDEVQRRAQAWADRHKRAVKATLGMMVIVAIAYFVFEFRHKILVKPSCDSAESGFQCEREISHSWGQYSPFYSVPSEISAAVPDGCEVTFAQVLSRHGARDPTLGKTVIYGALVARIHESVKEYGEPYDFIRHYEYKLGADQLTAFGEQQVVNSGINFYHRYGHLARDAAPFIRSAGQERVVDSAEKWAYGFHQSRAEDKHSKSPDDYPYDIMVIPEGEQYNNTLSDVLCTAFEKGPDLGKEAQAVWLDVFAPAITQRLNLNLPGADLSDQDAIHFMELCPYNTVANEEGKLSPFCHLFTTDEWRSYDYHESLGKWYGFGNGNPLAPTRGVGFVNELIARLTGEPVEDRTSTNATLDGNPETFPLGRSLYADFSHDNDMAGIYAAMGLYNATTPLSKTEKAGPRDTAGYSASWSIPFAARMYVEKMTCVAEAGEEGEEFVRVLVNDRVIPLQNCGADELGRCRLSRYVESLSFARDGGHWDLCFK</sequence>
<evidence type="ECO:0000256" key="19">
    <source>
        <dbReference type="PIRSR" id="PIRSR000894-2"/>
    </source>
</evidence>
<dbReference type="GO" id="GO:0003993">
    <property type="term" value="F:acid phosphatase activity"/>
    <property type="evidence" value="ECO:0007669"/>
    <property type="project" value="TreeGrafter"/>
</dbReference>
<evidence type="ECO:0000256" key="16">
    <source>
        <dbReference type="ARBA" id="ARBA00044106"/>
    </source>
</evidence>
<dbReference type="CDD" id="cd07061">
    <property type="entry name" value="HP_HAP_like"/>
    <property type="match status" value="1"/>
</dbReference>
<comment type="subcellular location">
    <subcellularLocation>
        <location evidence="1">Secreted</location>
    </subcellularLocation>
</comment>
<comment type="catalytic activity">
    <reaction evidence="14">
        <text>1D-myo-inositol 1,2,4,5,6-pentakisphosphate + H2O = 1D-myo-inositol 1,2,5,6-tetrakisphosphate + phosphate</text>
        <dbReference type="Rhea" id="RHEA:77115"/>
        <dbReference type="ChEBI" id="CHEBI:15377"/>
        <dbReference type="ChEBI" id="CHEBI:43474"/>
        <dbReference type="ChEBI" id="CHEBI:57798"/>
        <dbReference type="ChEBI" id="CHEBI:195535"/>
    </reaction>
    <physiologicalReaction direction="left-to-right" evidence="14">
        <dbReference type="Rhea" id="RHEA:77116"/>
    </physiologicalReaction>
</comment>
<evidence type="ECO:0000256" key="20">
    <source>
        <dbReference type="SAM" id="Phobius"/>
    </source>
</evidence>
<dbReference type="PIRSF" id="PIRSF000894">
    <property type="entry name" value="Acid_phosphatase"/>
    <property type="match status" value="1"/>
</dbReference>
<evidence type="ECO:0000256" key="1">
    <source>
        <dbReference type="ARBA" id="ARBA00004613"/>
    </source>
</evidence>
<feature type="transmembrane region" description="Helical" evidence="20">
    <location>
        <begin position="48"/>
        <end position="66"/>
    </location>
</feature>
<comment type="catalytic activity">
    <reaction evidence="11">
        <text>1D-myo-inositol 1,2,5,6-tetrakisphosphate + H2O = 1D-myo-inositol 1,2,6-trisphosphate + phosphate</text>
        <dbReference type="Rhea" id="RHEA:77119"/>
        <dbReference type="ChEBI" id="CHEBI:15377"/>
        <dbReference type="ChEBI" id="CHEBI:43474"/>
        <dbReference type="ChEBI" id="CHEBI:195535"/>
        <dbReference type="ChEBI" id="CHEBI:195537"/>
    </reaction>
    <physiologicalReaction direction="left-to-right" evidence="11">
        <dbReference type="Rhea" id="RHEA:77120"/>
    </physiologicalReaction>
</comment>
<dbReference type="Gene3D" id="3.40.50.1240">
    <property type="entry name" value="Phosphoglycerate mutase-like"/>
    <property type="match status" value="1"/>
</dbReference>
<dbReference type="OrthoDB" id="6509975at2759"/>
<dbReference type="PANTHER" id="PTHR20963">
    <property type="entry name" value="MULTIPLE INOSITOL POLYPHOSPHATE PHOSPHATASE-RELATED"/>
    <property type="match status" value="1"/>
</dbReference>
<evidence type="ECO:0000313" key="22">
    <source>
        <dbReference type="Proteomes" id="UP000293360"/>
    </source>
</evidence>
<evidence type="ECO:0000256" key="7">
    <source>
        <dbReference type="ARBA" id="ARBA00023157"/>
    </source>
</evidence>
<feature type="active site" description="Nucleophile" evidence="18">
    <location>
        <position position="127"/>
    </location>
</feature>
<evidence type="ECO:0000256" key="14">
    <source>
        <dbReference type="ARBA" id="ARBA00043748"/>
    </source>
</evidence>
<evidence type="ECO:0000256" key="15">
    <source>
        <dbReference type="ARBA" id="ARBA00043788"/>
    </source>
</evidence>
<protein>
    <recommendedName>
        <fullName evidence="16">Phytase A</fullName>
        <ecNumber evidence="4">3.1.3.8</ecNumber>
    </recommendedName>
    <alternativeName>
        <fullName evidence="17">Histidine acid phosphatase phyA</fullName>
    </alternativeName>
    <alternativeName>
        <fullName evidence="10">Myo-inositol hexakisphosphate phosphohydrolase A</fullName>
    </alternativeName>
    <alternativeName>
        <fullName evidence="9">Myo-inositol-hexaphosphate 3-phosphohydrolase A</fullName>
    </alternativeName>
</protein>
<evidence type="ECO:0000313" key="21">
    <source>
        <dbReference type="EMBL" id="RYP00233.1"/>
    </source>
</evidence>
<feature type="disulfide bond" evidence="19">
    <location>
        <begin position="484"/>
        <end position="492"/>
    </location>
</feature>
<evidence type="ECO:0000256" key="9">
    <source>
        <dbReference type="ARBA" id="ARBA00041857"/>
    </source>
</evidence>
<keyword evidence="5" id="KW-0964">Secreted</keyword>
<dbReference type="GO" id="GO:0016158">
    <property type="term" value="F:inositol hexakisphosphate 3-phosphatase activity"/>
    <property type="evidence" value="ECO:0007669"/>
    <property type="project" value="UniProtKB-EC"/>
</dbReference>
<comment type="catalytic activity">
    <reaction evidence="12">
        <text>1D-myo-inositol 1,2-bisphosphate + H2O = 1D-myo-inositol 2-phosphate + phosphate</text>
        <dbReference type="Rhea" id="RHEA:77135"/>
        <dbReference type="ChEBI" id="CHEBI:15377"/>
        <dbReference type="ChEBI" id="CHEBI:43474"/>
        <dbReference type="ChEBI" id="CHEBI:84142"/>
        <dbReference type="ChEBI" id="CHEBI:195539"/>
    </reaction>
    <physiologicalReaction direction="left-to-right" evidence="12">
        <dbReference type="Rhea" id="RHEA:77136"/>
    </physiologicalReaction>
</comment>
<comment type="caution">
    <text evidence="21">The sequence shown here is derived from an EMBL/GenBank/DDBJ whole genome shotgun (WGS) entry which is preliminary data.</text>
</comment>
<reference evidence="21 22" key="1">
    <citation type="submission" date="2018-06" db="EMBL/GenBank/DDBJ databases">
        <title>Complete Genomes of Monosporascus.</title>
        <authorList>
            <person name="Robinson A.J."/>
            <person name="Natvig D.O."/>
        </authorList>
    </citation>
    <scope>NUCLEOTIDE SEQUENCE [LARGE SCALE GENOMIC DNA]</scope>
    <source>
        <strain evidence="21 22">CBS 110550</strain>
    </source>
</reference>
<comment type="catalytic activity">
    <reaction evidence="15">
        <text>1D-myo-inositol hexakisphosphate + H2O = 1D-myo-inositol 1,2,4,5,6-pentakisphosphate + phosphate</text>
        <dbReference type="Rhea" id="RHEA:16989"/>
        <dbReference type="ChEBI" id="CHEBI:15377"/>
        <dbReference type="ChEBI" id="CHEBI:43474"/>
        <dbReference type="ChEBI" id="CHEBI:57798"/>
        <dbReference type="ChEBI" id="CHEBI:58130"/>
        <dbReference type="EC" id="3.1.3.8"/>
    </reaction>
    <physiologicalReaction direction="left-to-right" evidence="15">
        <dbReference type="Rhea" id="RHEA:16990"/>
    </physiologicalReaction>
</comment>
<comment type="catalytic activity">
    <reaction evidence="13">
        <text>1D-myo-inositol 1,2,6-trisphosphate + H2O = 1D-myo-inositol 1,2-bisphosphate + phosphate</text>
        <dbReference type="Rhea" id="RHEA:77131"/>
        <dbReference type="ChEBI" id="CHEBI:15377"/>
        <dbReference type="ChEBI" id="CHEBI:43474"/>
        <dbReference type="ChEBI" id="CHEBI:195537"/>
        <dbReference type="ChEBI" id="CHEBI:195539"/>
    </reaction>
    <physiologicalReaction direction="left-to-right" evidence="13">
        <dbReference type="Rhea" id="RHEA:77132"/>
    </physiologicalReaction>
</comment>
<keyword evidence="8" id="KW-0325">Glycoprotein</keyword>
<evidence type="ECO:0000256" key="13">
    <source>
        <dbReference type="ARBA" id="ARBA00043721"/>
    </source>
</evidence>
<evidence type="ECO:0000256" key="12">
    <source>
        <dbReference type="ARBA" id="ARBA00043675"/>
    </source>
</evidence>
<evidence type="ECO:0000256" key="4">
    <source>
        <dbReference type="ARBA" id="ARBA00012632"/>
    </source>
</evidence>
<keyword evidence="7 19" id="KW-1015">Disulfide bond</keyword>
<evidence type="ECO:0000256" key="3">
    <source>
        <dbReference type="ARBA" id="ARBA00011245"/>
    </source>
</evidence>
<feature type="disulfide bond" evidence="19">
    <location>
        <begin position="116"/>
        <end position="458"/>
    </location>
</feature>
<evidence type="ECO:0000256" key="10">
    <source>
        <dbReference type="ARBA" id="ARBA00042300"/>
    </source>
</evidence>
<evidence type="ECO:0000256" key="6">
    <source>
        <dbReference type="ARBA" id="ARBA00022801"/>
    </source>
</evidence>
<dbReference type="PANTHER" id="PTHR20963:SF24">
    <property type="entry name" value="3-PHYTASE B"/>
    <property type="match status" value="1"/>
</dbReference>
<keyword evidence="20" id="KW-1133">Transmembrane helix</keyword>
<feature type="disulfide bond" evidence="19">
    <location>
        <begin position="310"/>
        <end position="326"/>
    </location>
</feature>
<organism evidence="21 22">
    <name type="scientific">Monosporascus ibericus</name>
    <dbReference type="NCBI Taxonomy" id="155417"/>
    <lineage>
        <taxon>Eukaryota</taxon>
        <taxon>Fungi</taxon>
        <taxon>Dikarya</taxon>
        <taxon>Ascomycota</taxon>
        <taxon>Pezizomycotina</taxon>
        <taxon>Sordariomycetes</taxon>
        <taxon>Xylariomycetidae</taxon>
        <taxon>Xylariales</taxon>
        <taxon>Xylariales incertae sedis</taxon>
        <taxon>Monosporascus</taxon>
    </lineage>
</organism>
<evidence type="ECO:0000256" key="17">
    <source>
        <dbReference type="ARBA" id="ARBA00044262"/>
    </source>
</evidence>
<dbReference type="InterPro" id="IPR029033">
    <property type="entry name" value="His_PPase_superfam"/>
</dbReference>
<comment type="similarity">
    <text evidence="2">Belongs to the histidine acid phosphatase family.</text>
</comment>
<feature type="disulfide bond" evidence="19">
    <location>
        <begin position="260"/>
        <end position="513"/>
    </location>
</feature>
<comment type="subunit">
    <text evidence="3">Monomer.</text>
</comment>
<dbReference type="PROSITE" id="PS00616">
    <property type="entry name" value="HIS_ACID_PHOSPHAT_1"/>
    <property type="match status" value="1"/>
</dbReference>
<evidence type="ECO:0000256" key="11">
    <source>
        <dbReference type="ARBA" id="ARBA00043670"/>
    </source>
</evidence>
<dbReference type="AlphaFoldDB" id="A0A4Q4T7H3"/>
<gene>
    <name evidence="21" type="ORF">DL764_006569</name>
</gene>
<keyword evidence="6" id="KW-0378">Hydrolase</keyword>
<evidence type="ECO:0000256" key="18">
    <source>
        <dbReference type="PIRSR" id="PIRSR000894-1"/>
    </source>
</evidence>
<evidence type="ECO:0000256" key="8">
    <source>
        <dbReference type="ARBA" id="ARBA00023180"/>
    </source>
</evidence>
<dbReference type="EC" id="3.1.3.8" evidence="4"/>
<dbReference type="Pfam" id="PF00328">
    <property type="entry name" value="His_Phos_2"/>
    <property type="match status" value="1"/>
</dbReference>
<keyword evidence="22" id="KW-1185">Reference proteome</keyword>
<evidence type="ECO:0000256" key="5">
    <source>
        <dbReference type="ARBA" id="ARBA00022525"/>
    </source>
</evidence>